<organism evidence="2 3">
    <name type="scientific">Candidatus Woykebacteria bacterium RBG_16_44_10</name>
    <dbReference type="NCBI Taxonomy" id="1802597"/>
    <lineage>
        <taxon>Bacteria</taxon>
        <taxon>Candidatus Woykeibacteriota</taxon>
    </lineage>
</organism>
<name>A0A1G1WFY8_9BACT</name>
<protein>
    <submittedName>
        <fullName evidence="2">Uncharacterized protein</fullName>
    </submittedName>
</protein>
<dbReference type="Proteomes" id="UP000177588">
    <property type="component" value="Unassembled WGS sequence"/>
</dbReference>
<evidence type="ECO:0000313" key="2">
    <source>
        <dbReference type="EMBL" id="OGY26629.1"/>
    </source>
</evidence>
<evidence type="ECO:0000313" key="3">
    <source>
        <dbReference type="Proteomes" id="UP000177588"/>
    </source>
</evidence>
<accession>A0A1G1WFY8</accession>
<reference evidence="2 3" key="1">
    <citation type="journal article" date="2016" name="Nat. Commun.">
        <title>Thousands of microbial genomes shed light on interconnected biogeochemical processes in an aquifer system.</title>
        <authorList>
            <person name="Anantharaman K."/>
            <person name="Brown C.T."/>
            <person name="Hug L.A."/>
            <person name="Sharon I."/>
            <person name="Castelle C.J."/>
            <person name="Probst A.J."/>
            <person name="Thomas B.C."/>
            <person name="Singh A."/>
            <person name="Wilkins M.J."/>
            <person name="Karaoz U."/>
            <person name="Brodie E.L."/>
            <person name="Williams K.H."/>
            <person name="Hubbard S.S."/>
            <person name="Banfield J.F."/>
        </authorList>
    </citation>
    <scope>NUCLEOTIDE SEQUENCE [LARGE SCALE GENOMIC DNA]</scope>
</reference>
<evidence type="ECO:0000256" key="1">
    <source>
        <dbReference type="SAM" id="MobiDB-lite"/>
    </source>
</evidence>
<proteinExistence type="predicted"/>
<dbReference type="EMBL" id="MHCT01000003">
    <property type="protein sequence ID" value="OGY26629.1"/>
    <property type="molecule type" value="Genomic_DNA"/>
</dbReference>
<comment type="caution">
    <text evidence="2">The sequence shown here is derived from an EMBL/GenBank/DDBJ whole genome shotgun (WGS) entry which is preliminary data.</text>
</comment>
<dbReference type="AlphaFoldDB" id="A0A1G1WFY8"/>
<sequence length="69" mass="7444">MCGVQGPRGNKGAQRGPNRLVGGQYRRGQKDWEAIKMSTLSPGSEYAFGVKSGQEDSSTTVSLLPKQFL</sequence>
<gene>
    <name evidence="2" type="ORF">A2Z24_02305</name>
</gene>
<feature type="region of interest" description="Disordered" evidence="1">
    <location>
        <begin position="49"/>
        <end position="69"/>
    </location>
</feature>
<feature type="region of interest" description="Disordered" evidence="1">
    <location>
        <begin position="1"/>
        <end position="24"/>
    </location>
</feature>